<accession>F4RSL6</accession>
<dbReference type="EMBL" id="GL883117">
    <property type="protein sequence ID" value="EGG04670.1"/>
    <property type="molecule type" value="Genomic_DNA"/>
</dbReference>
<dbReference type="VEuPathDB" id="FungiDB:MELLADRAFT_108291"/>
<evidence type="ECO:0000256" key="1">
    <source>
        <dbReference type="SAM" id="MobiDB-lite"/>
    </source>
</evidence>
<evidence type="ECO:0000313" key="3">
    <source>
        <dbReference type="Proteomes" id="UP000001072"/>
    </source>
</evidence>
<reference evidence="3" key="1">
    <citation type="journal article" date="2011" name="Proc. Natl. Acad. Sci. U.S.A.">
        <title>Obligate biotrophy features unraveled by the genomic analysis of rust fungi.</title>
        <authorList>
            <person name="Duplessis S."/>
            <person name="Cuomo C.A."/>
            <person name="Lin Y.-C."/>
            <person name="Aerts A."/>
            <person name="Tisserant E."/>
            <person name="Veneault-Fourrey C."/>
            <person name="Joly D.L."/>
            <person name="Hacquard S."/>
            <person name="Amselem J."/>
            <person name="Cantarel B.L."/>
            <person name="Chiu R."/>
            <person name="Coutinho P.M."/>
            <person name="Feau N."/>
            <person name="Field M."/>
            <person name="Frey P."/>
            <person name="Gelhaye E."/>
            <person name="Goldberg J."/>
            <person name="Grabherr M.G."/>
            <person name="Kodira C.D."/>
            <person name="Kohler A."/>
            <person name="Kuees U."/>
            <person name="Lindquist E.A."/>
            <person name="Lucas S.M."/>
            <person name="Mago R."/>
            <person name="Mauceli E."/>
            <person name="Morin E."/>
            <person name="Murat C."/>
            <person name="Pangilinan J.L."/>
            <person name="Park R."/>
            <person name="Pearson M."/>
            <person name="Quesneville H."/>
            <person name="Rouhier N."/>
            <person name="Sakthikumar S."/>
            <person name="Salamov A.A."/>
            <person name="Schmutz J."/>
            <person name="Selles B."/>
            <person name="Shapiro H."/>
            <person name="Tanguay P."/>
            <person name="Tuskan G.A."/>
            <person name="Henrissat B."/>
            <person name="Van de Peer Y."/>
            <person name="Rouze P."/>
            <person name="Ellis J.G."/>
            <person name="Dodds P.N."/>
            <person name="Schein J.E."/>
            <person name="Zhong S."/>
            <person name="Hamelin R.C."/>
            <person name="Grigoriev I.V."/>
            <person name="Szabo L.J."/>
            <person name="Martin F."/>
        </authorList>
    </citation>
    <scope>NUCLEOTIDE SEQUENCE [LARGE SCALE GENOMIC DNA]</scope>
    <source>
        <strain evidence="3">98AG31 / pathotype 3-4-7</strain>
    </source>
</reference>
<sequence>MLTGRLVSHLATPVIPTLPDTRVGVNTSKSNSSAHPWFKGKVFDPNYVKPNQQSQNQPHPYHPPYANSLNTRNGGYSNNYNHNAGSGYGFPQSSGSGYGGYGGYGGPSTSGSSYGGGGNAGGPARPQIGPGSFTRGMGSSRGGNGAGPSKSTNTSK</sequence>
<dbReference type="KEGG" id="mlr:MELLADRAFT_108291"/>
<feature type="compositionally biased region" description="Polar residues" evidence="1">
    <location>
        <begin position="24"/>
        <end position="34"/>
    </location>
</feature>
<protein>
    <submittedName>
        <fullName evidence="2">Uncharacterized protein</fullName>
    </submittedName>
</protein>
<feature type="compositionally biased region" description="Polar residues" evidence="1">
    <location>
        <begin position="49"/>
        <end position="58"/>
    </location>
</feature>
<organism evidence="3">
    <name type="scientific">Melampsora larici-populina (strain 98AG31 / pathotype 3-4-7)</name>
    <name type="common">Poplar leaf rust fungus</name>
    <dbReference type="NCBI Taxonomy" id="747676"/>
    <lineage>
        <taxon>Eukaryota</taxon>
        <taxon>Fungi</taxon>
        <taxon>Dikarya</taxon>
        <taxon>Basidiomycota</taxon>
        <taxon>Pucciniomycotina</taxon>
        <taxon>Pucciniomycetes</taxon>
        <taxon>Pucciniales</taxon>
        <taxon>Melampsoraceae</taxon>
        <taxon>Melampsora</taxon>
    </lineage>
</organism>
<proteinExistence type="predicted"/>
<dbReference type="Proteomes" id="UP000001072">
    <property type="component" value="Unassembled WGS sequence"/>
</dbReference>
<evidence type="ECO:0000313" key="2">
    <source>
        <dbReference type="EMBL" id="EGG04670.1"/>
    </source>
</evidence>
<dbReference type="AlphaFoldDB" id="F4RSL6"/>
<feature type="compositionally biased region" description="Gly residues" evidence="1">
    <location>
        <begin position="96"/>
        <end position="121"/>
    </location>
</feature>
<dbReference type="RefSeq" id="XP_007412109.1">
    <property type="nucleotide sequence ID" value="XM_007412047.1"/>
</dbReference>
<dbReference type="GeneID" id="18923433"/>
<keyword evidence="3" id="KW-1185">Reference proteome</keyword>
<dbReference type="HOGENOM" id="CLU_1687026_0_0_1"/>
<gene>
    <name evidence="2" type="ORF">MELLADRAFT_108291</name>
</gene>
<feature type="compositionally biased region" description="Polar residues" evidence="1">
    <location>
        <begin position="67"/>
        <end position="84"/>
    </location>
</feature>
<name>F4RSL6_MELLP</name>
<feature type="region of interest" description="Disordered" evidence="1">
    <location>
        <begin position="18"/>
        <end position="156"/>
    </location>
</feature>
<dbReference type="InParanoid" id="F4RSL6"/>